<dbReference type="SUPFAM" id="SSF101898">
    <property type="entry name" value="NHL repeat"/>
    <property type="match status" value="1"/>
</dbReference>
<proteinExistence type="predicted"/>
<dbReference type="InterPro" id="IPR011042">
    <property type="entry name" value="6-blade_b-propeller_TolB-like"/>
</dbReference>
<protein>
    <submittedName>
        <fullName evidence="1">Uncharacterized protein</fullName>
    </submittedName>
</protein>
<accession>A0A8S3JXU0</accession>
<dbReference type="EMBL" id="CAJOBI010358143">
    <property type="protein sequence ID" value="CAF5224959.1"/>
    <property type="molecule type" value="Genomic_DNA"/>
</dbReference>
<evidence type="ECO:0000313" key="3">
    <source>
        <dbReference type="Proteomes" id="UP000676336"/>
    </source>
</evidence>
<dbReference type="Proteomes" id="UP000676336">
    <property type="component" value="Unassembled WGS sequence"/>
</dbReference>
<dbReference type="AlphaFoldDB" id="A0A8S3JXU0"/>
<dbReference type="EMBL" id="CAJOBI010351606">
    <property type="protein sequence ID" value="CAF5221553.1"/>
    <property type="molecule type" value="Genomic_DNA"/>
</dbReference>
<feature type="non-terminal residue" evidence="1">
    <location>
        <position position="79"/>
    </location>
</feature>
<gene>
    <name evidence="1" type="ORF">SMN809_LOCUS82416</name>
    <name evidence="2" type="ORF">SMN809_LOCUS84061</name>
</gene>
<name>A0A8S3JXU0_9BILA</name>
<comment type="caution">
    <text evidence="1">The sequence shown here is derived from an EMBL/GenBank/DDBJ whole genome shotgun (WGS) entry which is preliminary data.</text>
</comment>
<dbReference type="Gene3D" id="2.120.10.30">
    <property type="entry name" value="TolB, C-terminal domain"/>
    <property type="match status" value="1"/>
</dbReference>
<evidence type="ECO:0000313" key="2">
    <source>
        <dbReference type="EMBL" id="CAF5224959.1"/>
    </source>
</evidence>
<sequence>MSNITANAEWAQSGMTIAGGHGRGDFTNQIKDPYGIFVDDDETVVIADLGNDRIIQWKKGDTNGQVVAGNNGEGNRLNQ</sequence>
<reference evidence="1" key="1">
    <citation type="submission" date="2021-02" db="EMBL/GenBank/DDBJ databases">
        <authorList>
            <person name="Nowell W R."/>
        </authorList>
    </citation>
    <scope>NUCLEOTIDE SEQUENCE</scope>
</reference>
<evidence type="ECO:0000313" key="1">
    <source>
        <dbReference type="EMBL" id="CAF5221553.1"/>
    </source>
</evidence>
<organism evidence="1 3">
    <name type="scientific">Rotaria magnacalcarata</name>
    <dbReference type="NCBI Taxonomy" id="392030"/>
    <lineage>
        <taxon>Eukaryota</taxon>
        <taxon>Metazoa</taxon>
        <taxon>Spiralia</taxon>
        <taxon>Gnathifera</taxon>
        <taxon>Rotifera</taxon>
        <taxon>Eurotatoria</taxon>
        <taxon>Bdelloidea</taxon>
        <taxon>Philodinida</taxon>
        <taxon>Philodinidae</taxon>
        <taxon>Rotaria</taxon>
    </lineage>
</organism>